<sequence>MYYFETFIFYIISSSVLLVYGIGLEKVFIDSRSRVKLSADLFLLFFQIILSVAVLYYPLSALLQPHGVSFLAPMYIVLGCGLIQGVLNLASRRMRSFNASDRFYLFAIVFFSLHEGTSFKECLLISFFSMLSLLIGIVLLKAIRTRYRESNLQADFKGAPLALISLGMLFMVLHVTEASWWLEEAFK</sequence>
<feature type="transmembrane region" description="Helical" evidence="1">
    <location>
        <begin position="41"/>
        <end position="59"/>
    </location>
</feature>
<keyword evidence="1" id="KW-1133">Transmembrane helix</keyword>
<proteinExistence type="predicted"/>
<dbReference type="RefSeq" id="WP_230755044.1">
    <property type="nucleotide sequence ID" value="NZ_JAINWA010000003.1"/>
</dbReference>
<dbReference type="AlphaFoldDB" id="A0AAE3EJJ6"/>
<feature type="transmembrane region" description="Helical" evidence="1">
    <location>
        <begin position="161"/>
        <end position="182"/>
    </location>
</feature>
<feature type="transmembrane region" description="Helical" evidence="1">
    <location>
        <begin position="123"/>
        <end position="140"/>
    </location>
</feature>
<feature type="transmembrane region" description="Helical" evidence="1">
    <location>
        <begin position="102"/>
        <end position="117"/>
    </location>
</feature>
<evidence type="ECO:0000313" key="2">
    <source>
        <dbReference type="EMBL" id="MCD1654623.1"/>
    </source>
</evidence>
<evidence type="ECO:0000313" key="3">
    <source>
        <dbReference type="Proteomes" id="UP001198163"/>
    </source>
</evidence>
<evidence type="ECO:0000256" key="1">
    <source>
        <dbReference type="SAM" id="Phobius"/>
    </source>
</evidence>
<accession>A0AAE3EJJ6</accession>
<protein>
    <submittedName>
        <fullName evidence="2">Uncharacterized protein</fullName>
    </submittedName>
</protein>
<keyword evidence="3" id="KW-1185">Reference proteome</keyword>
<gene>
    <name evidence="2" type="ORF">K7J14_07885</name>
</gene>
<dbReference type="EMBL" id="JAINWA010000003">
    <property type="protein sequence ID" value="MCD1654623.1"/>
    <property type="molecule type" value="Genomic_DNA"/>
</dbReference>
<organism evidence="2 3">
    <name type="scientific">Teretinema zuelzerae</name>
    <dbReference type="NCBI Taxonomy" id="156"/>
    <lineage>
        <taxon>Bacteria</taxon>
        <taxon>Pseudomonadati</taxon>
        <taxon>Spirochaetota</taxon>
        <taxon>Spirochaetia</taxon>
        <taxon>Spirochaetales</taxon>
        <taxon>Treponemataceae</taxon>
        <taxon>Teretinema</taxon>
    </lineage>
</organism>
<keyword evidence="1" id="KW-0472">Membrane</keyword>
<dbReference type="Proteomes" id="UP001198163">
    <property type="component" value="Unassembled WGS sequence"/>
</dbReference>
<feature type="transmembrane region" description="Helical" evidence="1">
    <location>
        <begin position="71"/>
        <end position="90"/>
    </location>
</feature>
<name>A0AAE3EJJ6_9SPIR</name>
<feature type="transmembrane region" description="Helical" evidence="1">
    <location>
        <begin position="6"/>
        <end position="29"/>
    </location>
</feature>
<reference evidence="2" key="1">
    <citation type="submission" date="2021-08" db="EMBL/GenBank/DDBJ databases">
        <title>Comparative analyses of Brucepasteria parasyntrophica and Teretinema zuelzerae.</title>
        <authorList>
            <person name="Song Y."/>
            <person name="Brune A."/>
        </authorList>
    </citation>
    <scope>NUCLEOTIDE SEQUENCE</scope>
    <source>
        <strain evidence="2">DSM 1903</strain>
    </source>
</reference>
<keyword evidence="1" id="KW-0812">Transmembrane</keyword>
<comment type="caution">
    <text evidence="2">The sequence shown here is derived from an EMBL/GenBank/DDBJ whole genome shotgun (WGS) entry which is preliminary data.</text>
</comment>